<dbReference type="SUPFAM" id="SSF50129">
    <property type="entry name" value="GroES-like"/>
    <property type="match status" value="1"/>
</dbReference>
<gene>
    <name evidence="8" type="ORF">A2Y75_02615</name>
</gene>
<dbReference type="InterPro" id="IPR013154">
    <property type="entry name" value="ADH-like_N"/>
</dbReference>
<dbReference type="PANTHER" id="PTHR43350">
    <property type="entry name" value="NAD-DEPENDENT ALCOHOL DEHYDROGENASE"/>
    <property type="match status" value="1"/>
</dbReference>
<proteinExistence type="inferred from homology"/>
<dbReference type="Gene3D" id="3.40.50.720">
    <property type="entry name" value="NAD(P)-binding Rossmann-like Domain"/>
    <property type="match status" value="1"/>
</dbReference>
<dbReference type="Pfam" id="PF08240">
    <property type="entry name" value="ADH_N"/>
    <property type="match status" value="1"/>
</dbReference>
<dbReference type="Proteomes" id="UP000177876">
    <property type="component" value="Unassembled WGS sequence"/>
</dbReference>
<dbReference type="InterPro" id="IPR036291">
    <property type="entry name" value="NAD(P)-bd_dom_sf"/>
</dbReference>
<dbReference type="InterPro" id="IPR011032">
    <property type="entry name" value="GroES-like_sf"/>
</dbReference>
<comment type="cofactor">
    <cofactor evidence="1">
        <name>Zn(2+)</name>
        <dbReference type="ChEBI" id="CHEBI:29105"/>
    </cofactor>
</comment>
<dbReference type="SUPFAM" id="SSF51735">
    <property type="entry name" value="NAD(P)-binding Rossmann-fold domains"/>
    <property type="match status" value="1"/>
</dbReference>
<dbReference type="STRING" id="1797197.A2Y75_02615"/>
<feature type="domain" description="Glucose dehydrogenase C-terminal" evidence="7">
    <location>
        <begin position="157"/>
        <end position="317"/>
    </location>
</feature>
<comment type="caution">
    <text evidence="8">The sequence shown here is derived from an EMBL/GenBank/DDBJ whole genome shotgun (WGS) entry which is preliminary data.</text>
</comment>
<evidence type="ECO:0000256" key="5">
    <source>
        <dbReference type="ARBA" id="ARBA00023002"/>
    </source>
</evidence>
<evidence type="ECO:0008006" key="10">
    <source>
        <dbReference type="Google" id="ProtNLM"/>
    </source>
</evidence>
<dbReference type="GO" id="GO:0046872">
    <property type="term" value="F:metal ion binding"/>
    <property type="evidence" value="ECO:0007669"/>
    <property type="project" value="UniProtKB-KW"/>
</dbReference>
<dbReference type="Pfam" id="PF16912">
    <property type="entry name" value="Glu_dehyd_C"/>
    <property type="match status" value="1"/>
</dbReference>
<sequence length="327" mass="35667">MLGLYYDGELQLRDDLPMPVRAPGEALVKVLAAGICHTDIEIARGYMGFKGIPGHEFVGLIEEADDPRMVGARVVGEINCSCGVCPMCMEGKANHCATRMTLGISGRDGAFAEYLTLPVSNLHTVPDTMPLYTAVFIEPLAACFRIIEQVHINPSLRVAVLGDGKLGLLAAQVMRLTGCSLLAIGRHTHKMKVLDRLGIRTVAESELDVGMRFDIVVECTGKPEGFDLACVLIDPAGIIVQKSTFLERVDINISRLVVDEIQVVGSRCGPFEPAIRSLARGLINVQELIDRRFPLEMGLQAFEYGMREESLKVILEMRGYPAVRAAS</sequence>
<dbReference type="PANTHER" id="PTHR43350:SF2">
    <property type="entry name" value="GROES-LIKE ZINC-BINDING ALCOHOL DEHYDROGENASE FAMILY PROTEIN"/>
    <property type="match status" value="1"/>
</dbReference>
<keyword evidence="4" id="KW-0862">Zinc</keyword>
<evidence type="ECO:0000256" key="1">
    <source>
        <dbReference type="ARBA" id="ARBA00001947"/>
    </source>
</evidence>
<protein>
    <recommendedName>
        <fullName evidence="10">Alcohol dehydrogenase</fullName>
    </recommendedName>
</protein>
<comment type="similarity">
    <text evidence="2">Belongs to the zinc-containing alcohol dehydrogenase family.</text>
</comment>
<dbReference type="InterPro" id="IPR031640">
    <property type="entry name" value="Glu_dehyd_C"/>
</dbReference>
<reference evidence="8 9" key="1">
    <citation type="journal article" date="2016" name="Nat. Commun.">
        <title>Thousands of microbial genomes shed light on interconnected biogeochemical processes in an aquifer system.</title>
        <authorList>
            <person name="Anantharaman K."/>
            <person name="Brown C.T."/>
            <person name="Hug L.A."/>
            <person name="Sharon I."/>
            <person name="Castelle C.J."/>
            <person name="Probst A.J."/>
            <person name="Thomas B.C."/>
            <person name="Singh A."/>
            <person name="Wilkins M.J."/>
            <person name="Karaoz U."/>
            <person name="Brodie E.L."/>
            <person name="Williams K.H."/>
            <person name="Hubbard S.S."/>
            <person name="Banfield J.F."/>
        </authorList>
    </citation>
    <scope>NUCLEOTIDE SEQUENCE [LARGE SCALE GENOMIC DNA]</scope>
</reference>
<organism evidence="8 9">
    <name type="scientific">Candidatus Solincola sediminis</name>
    <dbReference type="NCBI Taxonomy" id="1797199"/>
    <lineage>
        <taxon>Bacteria</taxon>
        <taxon>Bacillati</taxon>
        <taxon>Actinomycetota</taxon>
        <taxon>Candidatus Geothermincolia</taxon>
        <taxon>Candidatus Geothermincolales</taxon>
        <taxon>Candidatus Geothermincolaceae</taxon>
        <taxon>Candidatus Solincola</taxon>
    </lineage>
</organism>
<dbReference type="Gene3D" id="3.90.180.10">
    <property type="entry name" value="Medium-chain alcohol dehydrogenases, catalytic domain"/>
    <property type="match status" value="1"/>
</dbReference>
<evidence type="ECO:0000313" key="9">
    <source>
        <dbReference type="Proteomes" id="UP000177876"/>
    </source>
</evidence>
<evidence type="ECO:0000256" key="3">
    <source>
        <dbReference type="ARBA" id="ARBA00022723"/>
    </source>
</evidence>
<name>A0A1F2WJS4_9ACTN</name>
<feature type="domain" description="Alcohol dehydrogenase-like N-terminal" evidence="6">
    <location>
        <begin position="23"/>
        <end position="127"/>
    </location>
</feature>
<evidence type="ECO:0000313" key="8">
    <source>
        <dbReference type="EMBL" id="OFW57071.1"/>
    </source>
</evidence>
<evidence type="ECO:0000256" key="2">
    <source>
        <dbReference type="ARBA" id="ARBA00008072"/>
    </source>
</evidence>
<accession>A0A1F2WJS4</accession>
<evidence type="ECO:0000256" key="4">
    <source>
        <dbReference type="ARBA" id="ARBA00022833"/>
    </source>
</evidence>
<evidence type="ECO:0000259" key="7">
    <source>
        <dbReference type="Pfam" id="PF16912"/>
    </source>
</evidence>
<keyword evidence="5" id="KW-0560">Oxidoreductase</keyword>
<keyword evidence="3" id="KW-0479">Metal-binding</keyword>
<dbReference type="AlphaFoldDB" id="A0A1F2WJS4"/>
<dbReference type="CDD" id="cd08242">
    <property type="entry name" value="MDR_like"/>
    <property type="match status" value="1"/>
</dbReference>
<dbReference type="GO" id="GO:0016491">
    <property type="term" value="F:oxidoreductase activity"/>
    <property type="evidence" value="ECO:0007669"/>
    <property type="project" value="UniProtKB-KW"/>
</dbReference>
<evidence type="ECO:0000259" key="6">
    <source>
        <dbReference type="Pfam" id="PF08240"/>
    </source>
</evidence>
<dbReference type="EMBL" id="MELK01000038">
    <property type="protein sequence ID" value="OFW57071.1"/>
    <property type="molecule type" value="Genomic_DNA"/>
</dbReference>